<dbReference type="CDD" id="cd00531">
    <property type="entry name" value="NTF2_like"/>
    <property type="match status" value="1"/>
</dbReference>
<dbReference type="Gene3D" id="3.10.450.50">
    <property type="match status" value="1"/>
</dbReference>
<dbReference type="EMBL" id="PNFZ01000008">
    <property type="protein sequence ID" value="PMB97331.1"/>
    <property type="molecule type" value="Genomic_DNA"/>
</dbReference>
<keyword evidence="3" id="KW-1185">Reference proteome</keyword>
<sequence length="150" mass="16939">MLQQPEDVVQRWEAAWNSADAEALAGLFAEDADFVNVVGLWWHDRDRIREAHAYGFSTIFPGSTITMGTPRVRMIGDRAATVHSKWRLRGQISPDDEPADEREGIFTFVLERREDGWITVAAQNTDIVRGAETHISTGGTRKSVPYRTPR</sequence>
<gene>
    <name evidence="2" type="ORF">CJ198_11860</name>
</gene>
<evidence type="ECO:0000259" key="1">
    <source>
        <dbReference type="Pfam" id="PF14534"/>
    </source>
</evidence>
<reference evidence="2 3" key="1">
    <citation type="submission" date="2017-09" db="EMBL/GenBank/DDBJ databases">
        <title>Bacterial strain isolated from the female urinary microbiota.</title>
        <authorList>
            <person name="Thomas-White K."/>
            <person name="Kumar N."/>
            <person name="Forster S."/>
            <person name="Putonti C."/>
            <person name="Lawley T."/>
            <person name="Wolfe A.J."/>
        </authorList>
    </citation>
    <scope>NUCLEOTIDE SEQUENCE [LARGE SCALE GENOMIC DNA]</scope>
    <source>
        <strain evidence="2 3">UMB0680</strain>
    </source>
</reference>
<protein>
    <submittedName>
        <fullName evidence="2">DUF4440 domain-containing protein</fullName>
    </submittedName>
</protein>
<evidence type="ECO:0000313" key="3">
    <source>
        <dbReference type="Proteomes" id="UP000235703"/>
    </source>
</evidence>
<evidence type="ECO:0000313" key="2">
    <source>
        <dbReference type="EMBL" id="PMB97331.1"/>
    </source>
</evidence>
<dbReference type="Proteomes" id="UP000235703">
    <property type="component" value="Unassembled WGS sequence"/>
</dbReference>
<dbReference type="OrthoDB" id="582586at2"/>
<dbReference type="SUPFAM" id="SSF54427">
    <property type="entry name" value="NTF2-like"/>
    <property type="match status" value="1"/>
</dbReference>
<dbReference type="InterPro" id="IPR011944">
    <property type="entry name" value="Steroid_delta5-4_isomerase"/>
</dbReference>
<organism evidence="2 3">
    <name type="scientific">Brevibacterium luteolum</name>
    <dbReference type="NCBI Taxonomy" id="199591"/>
    <lineage>
        <taxon>Bacteria</taxon>
        <taxon>Bacillati</taxon>
        <taxon>Actinomycetota</taxon>
        <taxon>Actinomycetes</taxon>
        <taxon>Micrococcales</taxon>
        <taxon>Brevibacteriaceae</taxon>
        <taxon>Brevibacterium</taxon>
    </lineage>
</organism>
<dbReference type="InterPro" id="IPR027843">
    <property type="entry name" value="DUF4440"/>
</dbReference>
<accession>A0A2N6PF73</accession>
<comment type="caution">
    <text evidence="2">The sequence shown here is derived from an EMBL/GenBank/DDBJ whole genome shotgun (WGS) entry which is preliminary data.</text>
</comment>
<dbReference type="AlphaFoldDB" id="A0A2N6PF73"/>
<feature type="domain" description="DUF4440" evidence="1">
    <location>
        <begin position="7"/>
        <end position="117"/>
    </location>
</feature>
<dbReference type="NCBIfam" id="TIGR02246">
    <property type="entry name" value="SgcJ/EcaC family oxidoreductase"/>
    <property type="match status" value="1"/>
</dbReference>
<dbReference type="Pfam" id="PF14534">
    <property type="entry name" value="DUF4440"/>
    <property type="match status" value="1"/>
</dbReference>
<name>A0A2N6PF73_9MICO</name>
<dbReference type="InterPro" id="IPR032710">
    <property type="entry name" value="NTF2-like_dom_sf"/>
</dbReference>
<proteinExistence type="predicted"/>